<protein>
    <submittedName>
        <fullName evidence="2">Uncharacterized protein</fullName>
    </submittedName>
</protein>
<evidence type="ECO:0000313" key="2">
    <source>
        <dbReference type="EnsemblMetazoa" id="AMAM004680-PA"/>
    </source>
</evidence>
<feature type="compositionally biased region" description="Low complexity" evidence="1">
    <location>
        <begin position="249"/>
        <end position="260"/>
    </location>
</feature>
<evidence type="ECO:0000313" key="3">
    <source>
        <dbReference type="Proteomes" id="UP000075901"/>
    </source>
</evidence>
<dbReference type="Proteomes" id="UP000075901">
    <property type="component" value="Unassembled WGS sequence"/>
</dbReference>
<dbReference type="AlphaFoldDB" id="A0A182SDN5"/>
<reference evidence="3" key="1">
    <citation type="submission" date="2013-09" db="EMBL/GenBank/DDBJ databases">
        <title>The Genome Sequence of Anopheles maculatus species B.</title>
        <authorList>
            <consortium name="The Broad Institute Genomics Platform"/>
            <person name="Neafsey D.E."/>
            <person name="Besansky N."/>
            <person name="Howell P."/>
            <person name="Walton C."/>
            <person name="Young S.K."/>
            <person name="Zeng Q."/>
            <person name="Gargeya S."/>
            <person name="Fitzgerald M."/>
            <person name="Haas B."/>
            <person name="Abouelleil A."/>
            <person name="Allen A.W."/>
            <person name="Alvarado L."/>
            <person name="Arachchi H.M."/>
            <person name="Berlin A.M."/>
            <person name="Chapman S.B."/>
            <person name="Gainer-Dewar J."/>
            <person name="Goldberg J."/>
            <person name="Griggs A."/>
            <person name="Gujja S."/>
            <person name="Hansen M."/>
            <person name="Howarth C."/>
            <person name="Imamovic A."/>
            <person name="Ireland A."/>
            <person name="Larimer J."/>
            <person name="McCowan C."/>
            <person name="Murphy C."/>
            <person name="Pearson M."/>
            <person name="Poon T.W."/>
            <person name="Priest M."/>
            <person name="Roberts A."/>
            <person name="Saif S."/>
            <person name="Shea T."/>
            <person name="Sisk P."/>
            <person name="Sykes S."/>
            <person name="Wortman J."/>
            <person name="Nusbaum C."/>
            <person name="Birren B."/>
        </authorList>
    </citation>
    <scope>NUCLEOTIDE SEQUENCE [LARGE SCALE GENOMIC DNA]</scope>
    <source>
        <strain evidence="3">maculatus3</strain>
    </source>
</reference>
<feature type="region of interest" description="Disordered" evidence="1">
    <location>
        <begin position="1"/>
        <end position="72"/>
    </location>
</feature>
<reference evidence="2" key="2">
    <citation type="submission" date="2020-05" db="UniProtKB">
        <authorList>
            <consortium name="EnsemblMetazoa"/>
        </authorList>
    </citation>
    <scope>IDENTIFICATION</scope>
    <source>
        <strain evidence="2">maculatus3</strain>
    </source>
</reference>
<dbReference type="EnsemblMetazoa" id="AMAM004680-RA">
    <property type="protein sequence ID" value="AMAM004680-PA"/>
    <property type="gene ID" value="AMAM004680"/>
</dbReference>
<feature type="compositionally biased region" description="Low complexity" evidence="1">
    <location>
        <begin position="299"/>
        <end position="340"/>
    </location>
</feature>
<keyword evidence="3" id="KW-1185">Reference proteome</keyword>
<evidence type="ECO:0000256" key="1">
    <source>
        <dbReference type="SAM" id="MobiDB-lite"/>
    </source>
</evidence>
<feature type="region of interest" description="Disordered" evidence="1">
    <location>
        <begin position="187"/>
        <end position="223"/>
    </location>
</feature>
<proteinExistence type="predicted"/>
<sequence>GGTGSEPTPPKTATKETIPPYPGRDSHPPEHYSLALRRETSSPLNKPAEIPPYQRKWFNLPTQNPPRTPEPEELRTNVPLAFVNTHSHNANLSKPIAKPPAPVNKPPAPYTTIQNRTIPVVQPQPPELDAELAQYHSAHARLQHKGVIDRGQSFTPSLILTKHATTIPYYQHQLGFEEYFAEVKEFDGHTTPQPSRTKSPAFGPPPNPLKPHVPPSREGIPVESGLYLSMGNALIQKRTRFVEEHESSSRSQSVSRNANSESSRYSSKIKEDEAPQKGFVAQQTRRFSGQDEALNIPPQLTEQEQKQQQQQQQEQEQAALIQQLQEEQQKRQLAAAQPPAVKKPPPPPAPIRH</sequence>
<feature type="compositionally biased region" description="Pro residues" evidence="1">
    <location>
        <begin position="341"/>
        <end position="353"/>
    </location>
</feature>
<accession>A0A182SDN5</accession>
<organism evidence="2 3">
    <name type="scientific">Anopheles maculatus</name>
    <dbReference type="NCBI Taxonomy" id="74869"/>
    <lineage>
        <taxon>Eukaryota</taxon>
        <taxon>Metazoa</taxon>
        <taxon>Ecdysozoa</taxon>
        <taxon>Arthropoda</taxon>
        <taxon>Hexapoda</taxon>
        <taxon>Insecta</taxon>
        <taxon>Pterygota</taxon>
        <taxon>Neoptera</taxon>
        <taxon>Endopterygota</taxon>
        <taxon>Diptera</taxon>
        <taxon>Nematocera</taxon>
        <taxon>Culicoidea</taxon>
        <taxon>Culicidae</taxon>
        <taxon>Anophelinae</taxon>
        <taxon>Anopheles</taxon>
        <taxon>Anopheles maculatus group</taxon>
    </lineage>
</organism>
<name>A0A182SDN5_9DIPT</name>
<feature type="region of interest" description="Disordered" evidence="1">
    <location>
        <begin position="241"/>
        <end position="353"/>
    </location>
</feature>
<feature type="compositionally biased region" description="Pro residues" evidence="1">
    <location>
        <begin position="202"/>
        <end position="214"/>
    </location>
</feature>
<dbReference type="VEuPathDB" id="VectorBase:AMAM004680"/>
<feature type="compositionally biased region" description="Basic and acidic residues" evidence="1">
    <location>
        <begin position="24"/>
        <end position="40"/>
    </location>
</feature>